<dbReference type="Proteomes" id="UP000799770">
    <property type="component" value="Unassembled WGS sequence"/>
</dbReference>
<gene>
    <name evidence="2" type="ORF">BDV96DRAFT_641562</name>
</gene>
<feature type="compositionally biased region" description="Polar residues" evidence="1">
    <location>
        <begin position="80"/>
        <end position="105"/>
    </location>
</feature>
<feature type="compositionally biased region" description="Basic and acidic residues" evidence="1">
    <location>
        <begin position="106"/>
        <end position="125"/>
    </location>
</feature>
<dbReference type="OrthoDB" id="5325276at2759"/>
<evidence type="ECO:0000256" key="1">
    <source>
        <dbReference type="SAM" id="MobiDB-lite"/>
    </source>
</evidence>
<feature type="compositionally biased region" description="Basic and acidic residues" evidence="1">
    <location>
        <begin position="139"/>
        <end position="148"/>
    </location>
</feature>
<proteinExistence type="predicted"/>
<sequence>MSSALRPVAFSEDERHTREDEIADDYQAYLPALSSNTSNSLNDGIKHMSLGGDSRLATEPSTLRHQEDVADRNIAKWSRDGQTLRNSSLDTGDQAASRNSLGKSSLESHDPSSRTRRDSIPEHQVHTHYWNKQDQGAKVARDEVSLNKRRDRVSISSVPDESGPSRAQRKSAPLRHTPHIPDGDHSNLRTAFSDGTNDSQSLPYRQKRDPRGPSLEGVVNLQDSVDVDKTTRVAPAVTHEVVRPHEHEIIEEKIYREIHNHDVYHYILPVREVEVLPARHFVSTPDGNGLMEVPDTKFPGWAERNPAWAPSTIEELHEPEISHMPAKLTEPKIIDDKKYMTPEGYERRETTWLHPATLEDLSDYNGAVLPIHFVQDQPVDDVPDHEDILSAIPSNLVPPRKASLHNTNGRTSGAKSHDSVAY</sequence>
<dbReference type="EMBL" id="ML977313">
    <property type="protein sequence ID" value="KAF2120913.1"/>
    <property type="molecule type" value="Genomic_DNA"/>
</dbReference>
<feature type="compositionally biased region" description="Basic residues" evidence="1">
    <location>
        <begin position="167"/>
        <end position="178"/>
    </location>
</feature>
<evidence type="ECO:0000313" key="2">
    <source>
        <dbReference type="EMBL" id="KAF2120913.1"/>
    </source>
</evidence>
<feature type="compositionally biased region" description="Polar residues" evidence="1">
    <location>
        <begin position="33"/>
        <end position="42"/>
    </location>
</feature>
<protein>
    <submittedName>
        <fullName evidence="2">Uncharacterized protein</fullName>
    </submittedName>
</protein>
<feature type="compositionally biased region" description="Polar residues" evidence="1">
    <location>
        <begin position="188"/>
        <end position="203"/>
    </location>
</feature>
<dbReference type="PANTHER" id="PTHR38703:SF1">
    <property type="entry name" value="ALLERGEN"/>
    <property type="match status" value="1"/>
</dbReference>
<feature type="region of interest" description="Disordered" evidence="1">
    <location>
        <begin position="396"/>
        <end position="422"/>
    </location>
</feature>
<dbReference type="PANTHER" id="PTHR38703">
    <property type="entry name" value="CHROMOSOME 8, WHOLE GENOME SHOTGUN SEQUENCE"/>
    <property type="match status" value="1"/>
</dbReference>
<feature type="compositionally biased region" description="Polar residues" evidence="1">
    <location>
        <begin position="404"/>
        <end position="414"/>
    </location>
</feature>
<name>A0A6A5ZPZ6_9PLEO</name>
<evidence type="ECO:0000313" key="3">
    <source>
        <dbReference type="Proteomes" id="UP000799770"/>
    </source>
</evidence>
<feature type="compositionally biased region" description="Basic and acidic residues" evidence="1">
    <location>
        <begin position="62"/>
        <end position="79"/>
    </location>
</feature>
<feature type="region of interest" description="Disordered" evidence="1">
    <location>
        <begin position="1"/>
        <end position="217"/>
    </location>
</feature>
<organism evidence="2 3">
    <name type="scientific">Lophiotrema nucula</name>
    <dbReference type="NCBI Taxonomy" id="690887"/>
    <lineage>
        <taxon>Eukaryota</taxon>
        <taxon>Fungi</taxon>
        <taxon>Dikarya</taxon>
        <taxon>Ascomycota</taxon>
        <taxon>Pezizomycotina</taxon>
        <taxon>Dothideomycetes</taxon>
        <taxon>Pleosporomycetidae</taxon>
        <taxon>Pleosporales</taxon>
        <taxon>Lophiotremataceae</taxon>
        <taxon>Lophiotrema</taxon>
    </lineage>
</organism>
<keyword evidence="3" id="KW-1185">Reference proteome</keyword>
<reference evidence="2" key="1">
    <citation type="journal article" date="2020" name="Stud. Mycol.">
        <title>101 Dothideomycetes genomes: a test case for predicting lifestyles and emergence of pathogens.</title>
        <authorList>
            <person name="Haridas S."/>
            <person name="Albert R."/>
            <person name="Binder M."/>
            <person name="Bloem J."/>
            <person name="Labutti K."/>
            <person name="Salamov A."/>
            <person name="Andreopoulos B."/>
            <person name="Baker S."/>
            <person name="Barry K."/>
            <person name="Bills G."/>
            <person name="Bluhm B."/>
            <person name="Cannon C."/>
            <person name="Castanera R."/>
            <person name="Culley D."/>
            <person name="Daum C."/>
            <person name="Ezra D."/>
            <person name="Gonzalez J."/>
            <person name="Henrissat B."/>
            <person name="Kuo A."/>
            <person name="Liang C."/>
            <person name="Lipzen A."/>
            <person name="Lutzoni F."/>
            <person name="Magnuson J."/>
            <person name="Mondo S."/>
            <person name="Nolan M."/>
            <person name="Ohm R."/>
            <person name="Pangilinan J."/>
            <person name="Park H.-J."/>
            <person name="Ramirez L."/>
            <person name="Alfaro M."/>
            <person name="Sun H."/>
            <person name="Tritt A."/>
            <person name="Yoshinaga Y."/>
            <person name="Zwiers L.-H."/>
            <person name="Turgeon B."/>
            <person name="Goodwin S."/>
            <person name="Spatafora J."/>
            <person name="Crous P."/>
            <person name="Grigoriev I."/>
        </authorList>
    </citation>
    <scope>NUCLEOTIDE SEQUENCE</scope>
    <source>
        <strain evidence="2">CBS 627.86</strain>
    </source>
</reference>
<dbReference type="AlphaFoldDB" id="A0A6A5ZPZ6"/>
<accession>A0A6A5ZPZ6</accession>